<protein>
    <submittedName>
        <fullName evidence="7">Pre-mRNA-processing ATP-dependent RNA helicase prp5</fullName>
    </submittedName>
</protein>
<dbReference type="AlphaFoldDB" id="A0A2I4HBJ2"/>
<evidence type="ECO:0000256" key="4">
    <source>
        <dbReference type="ARBA" id="ARBA00022840"/>
    </source>
</evidence>
<dbReference type="Gene3D" id="3.40.50.300">
    <property type="entry name" value="P-loop containing nucleotide triphosphate hydrolases"/>
    <property type="match status" value="1"/>
</dbReference>
<gene>
    <name evidence="7" type="primary">LOC109015497</name>
</gene>
<feature type="compositionally biased region" description="Basic residues" evidence="5">
    <location>
        <begin position="9"/>
        <end position="20"/>
    </location>
</feature>
<dbReference type="PANTHER" id="PTHR47960">
    <property type="entry name" value="DEAD-BOX ATP-DEPENDENT RNA HELICASE 50"/>
    <property type="match status" value="1"/>
</dbReference>
<organism evidence="6 7">
    <name type="scientific">Juglans regia</name>
    <name type="common">English walnut</name>
    <dbReference type="NCBI Taxonomy" id="51240"/>
    <lineage>
        <taxon>Eukaryota</taxon>
        <taxon>Viridiplantae</taxon>
        <taxon>Streptophyta</taxon>
        <taxon>Embryophyta</taxon>
        <taxon>Tracheophyta</taxon>
        <taxon>Spermatophyta</taxon>
        <taxon>Magnoliopsida</taxon>
        <taxon>eudicotyledons</taxon>
        <taxon>Gunneridae</taxon>
        <taxon>Pentapetalae</taxon>
        <taxon>rosids</taxon>
        <taxon>fabids</taxon>
        <taxon>Fagales</taxon>
        <taxon>Juglandaceae</taxon>
        <taxon>Juglans</taxon>
    </lineage>
</organism>
<dbReference type="InterPro" id="IPR027417">
    <property type="entry name" value="P-loop_NTPase"/>
</dbReference>
<dbReference type="KEGG" id="jre:109015497"/>
<keyword evidence="2" id="KW-0378">Hydrolase</keyword>
<feature type="compositionally biased region" description="Basic and acidic residues" evidence="5">
    <location>
        <begin position="65"/>
        <end position="78"/>
    </location>
</feature>
<sequence>MAKGEDAVRRKKSKVNRKRLQKQDSSASVSARVAAIIASKKRRKSGKRRMCEGMCFSLPSPDDPFNDKLGKKDFEGKEPKKRVPRQEDGRGFVHGKGVALRKGTQTPNTDFKDKVKSSKISNNDLVDLEEKVQVIQNVGDHCQNGLVRENSNGPSKFLIMCLNSIENALRHDGTSISKEDQPLFVNSWGIEFWKCYSAGKDILETSGASSTVEQIAWMISIAADTIARKEKEGLSFASPFLLFLVPSQEKAAKVRSVCKPLKALGIHTVSIHPGASLDHQIQGLKSCEPEFLVSTPERLLELVMFKAIDISGVSLLVADGLESLSNGGNPDMMKSIRQSISGTPLTVVFNDCFNHASVPLVQNLLSRSIHRISLNDTITSLSSCIIQSVNVCASEDEKLSKGIQILDQAYGDKLLSQPLKVLYILVKDSKFSEMVTALKNKGYFISTGSSCTISNFKNSKMKNEVSMINMEQIKTTDLEEYCLVIIPNFVLPIDSYVHVLTRMARHTVNGALHSFLTEENAAIAEPLTDILEQCGQAVPEALRDLCLTSSTREQ</sequence>
<evidence type="ECO:0000256" key="5">
    <source>
        <dbReference type="SAM" id="MobiDB-lite"/>
    </source>
</evidence>
<dbReference type="GeneID" id="109015497"/>
<accession>A0A2I4HBJ2</accession>
<dbReference type="SUPFAM" id="SSF52540">
    <property type="entry name" value="P-loop containing nucleoside triphosphate hydrolases"/>
    <property type="match status" value="1"/>
</dbReference>
<evidence type="ECO:0000313" key="7">
    <source>
        <dbReference type="RefSeq" id="XP_018853521.1"/>
    </source>
</evidence>
<keyword evidence="4" id="KW-0067">ATP-binding</keyword>
<dbReference type="Proteomes" id="UP000235220">
    <property type="component" value="Chromosome 14"/>
</dbReference>
<feature type="region of interest" description="Disordered" evidence="5">
    <location>
        <begin position="55"/>
        <end position="91"/>
    </location>
</feature>
<dbReference type="GO" id="GO:0005730">
    <property type="term" value="C:nucleolus"/>
    <property type="evidence" value="ECO:0000318"/>
    <property type="project" value="GO_Central"/>
</dbReference>
<evidence type="ECO:0000256" key="2">
    <source>
        <dbReference type="ARBA" id="ARBA00022801"/>
    </source>
</evidence>
<evidence type="ECO:0000313" key="6">
    <source>
        <dbReference type="Proteomes" id="UP000235220"/>
    </source>
</evidence>
<name>A0A2I4HBJ2_JUGRE</name>
<dbReference type="FunCoup" id="A0A2I4HBJ2">
    <property type="interactions" value="2500"/>
</dbReference>
<proteinExistence type="predicted"/>
<evidence type="ECO:0000256" key="3">
    <source>
        <dbReference type="ARBA" id="ARBA00022806"/>
    </source>
</evidence>
<keyword evidence="1" id="KW-0547">Nucleotide-binding</keyword>
<dbReference type="GO" id="GO:0016787">
    <property type="term" value="F:hydrolase activity"/>
    <property type="evidence" value="ECO:0007669"/>
    <property type="project" value="UniProtKB-KW"/>
</dbReference>
<feature type="region of interest" description="Disordered" evidence="5">
    <location>
        <begin position="1"/>
        <end position="32"/>
    </location>
</feature>
<dbReference type="GO" id="GO:0003724">
    <property type="term" value="F:RNA helicase activity"/>
    <property type="evidence" value="ECO:0000318"/>
    <property type="project" value="GO_Central"/>
</dbReference>
<keyword evidence="6" id="KW-1185">Reference proteome</keyword>
<evidence type="ECO:0000256" key="1">
    <source>
        <dbReference type="ARBA" id="ARBA00022741"/>
    </source>
</evidence>
<dbReference type="STRING" id="51240.A0A2I4HBJ2"/>
<keyword evidence="3 7" id="KW-0347">Helicase</keyword>
<dbReference type="OrthoDB" id="1902637at2759"/>
<dbReference type="RefSeq" id="XP_018853521.1">
    <property type="nucleotide sequence ID" value="XM_018997976.2"/>
</dbReference>
<dbReference type="GO" id="GO:0005524">
    <property type="term" value="F:ATP binding"/>
    <property type="evidence" value="ECO:0007669"/>
    <property type="project" value="UniProtKB-KW"/>
</dbReference>
<reference evidence="7" key="1">
    <citation type="submission" date="2025-08" db="UniProtKB">
        <authorList>
            <consortium name="RefSeq"/>
        </authorList>
    </citation>
    <scope>IDENTIFICATION</scope>
    <source>
        <tissue evidence="7">Leaves</tissue>
    </source>
</reference>
<dbReference type="GO" id="GO:0006364">
    <property type="term" value="P:rRNA processing"/>
    <property type="evidence" value="ECO:0000318"/>
    <property type="project" value="GO_Central"/>
</dbReference>
<dbReference type="GO" id="GO:0003729">
    <property type="term" value="F:mRNA binding"/>
    <property type="evidence" value="ECO:0000318"/>
    <property type="project" value="GO_Central"/>
</dbReference>
<dbReference type="Gramene" id="Jr14_04400_p1">
    <property type="protein sequence ID" value="cds.Jr14_04400_p1"/>
    <property type="gene ID" value="Jr14_04400"/>
</dbReference>